<dbReference type="Proteomes" id="UP000318081">
    <property type="component" value="Chromosome"/>
</dbReference>
<keyword evidence="4 8" id="KW-0812">Transmembrane</keyword>
<keyword evidence="11" id="KW-1185">Reference proteome</keyword>
<keyword evidence="5 8" id="KW-1133">Transmembrane helix</keyword>
<evidence type="ECO:0000256" key="7">
    <source>
        <dbReference type="SAM" id="MobiDB-lite"/>
    </source>
</evidence>
<dbReference type="PANTHER" id="PTHR23513">
    <property type="entry name" value="INTEGRAL MEMBRANE EFFLUX PROTEIN-RELATED"/>
    <property type="match status" value="1"/>
</dbReference>
<feature type="transmembrane region" description="Helical" evidence="8">
    <location>
        <begin position="452"/>
        <end position="471"/>
    </location>
</feature>
<evidence type="ECO:0000313" key="11">
    <source>
        <dbReference type="Proteomes" id="UP000318081"/>
    </source>
</evidence>
<feature type="transmembrane region" description="Helical" evidence="8">
    <location>
        <begin position="229"/>
        <end position="249"/>
    </location>
</feature>
<feature type="compositionally biased region" description="Polar residues" evidence="7">
    <location>
        <begin position="18"/>
        <end position="30"/>
    </location>
</feature>
<feature type="transmembrane region" description="Helical" evidence="8">
    <location>
        <begin position="407"/>
        <end position="425"/>
    </location>
</feature>
<evidence type="ECO:0000256" key="1">
    <source>
        <dbReference type="ARBA" id="ARBA00004651"/>
    </source>
</evidence>
<dbReference type="InterPro" id="IPR036259">
    <property type="entry name" value="MFS_trans_sf"/>
</dbReference>
<gene>
    <name evidence="10" type="ORF">TBK1r_75560</name>
</gene>
<proteinExistence type="predicted"/>
<dbReference type="EMBL" id="CP036432">
    <property type="protein sequence ID" value="QDV88522.1"/>
    <property type="molecule type" value="Genomic_DNA"/>
</dbReference>
<feature type="domain" description="Major facilitator superfamily (MFS) profile" evidence="9">
    <location>
        <begin position="71"/>
        <end position="476"/>
    </location>
</feature>
<evidence type="ECO:0000256" key="4">
    <source>
        <dbReference type="ARBA" id="ARBA00022692"/>
    </source>
</evidence>
<protein>
    <submittedName>
        <fullName evidence="10">Enterobactin exporter EntS</fullName>
    </submittedName>
</protein>
<dbReference type="SUPFAM" id="SSF103473">
    <property type="entry name" value="MFS general substrate transporter"/>
    <property type="match status" value="1"/>
</dbReference>
<sequence length="483" mass="51397">MEDVRNETNEFTEPYPQVVNQTTGLSTQTPPVEPARAGDRHSGSTEGQGRQSNGEAGDDNGSPWLPLRNPIYRSFWIASFVSNVGTWMHEIGAGWLMTDLDASPQMVSAVRTAMATPIVLLAIPAGVLADRVDRRRLLLSTQVLMLLTAASLAALTAAGVMTSWLLLGLTFLIGLGLTLHVPTWQASIPELVPRPQLSRAIALGSINFNLARSAGPAIAGALVAIAGSWIAFSFNAISFAGVIVVLLMWRRQGRESSRGLSYRKSLYQGLRYVYRNHQMRHVLVRLGLFVVPASALWGLLPLVARQRLDWGADGFGVLVTCVGGGALLAARFLPMLQRRFGGDATIALAMLVFAGGLAVMGSSTQRWVVVVATLVMGCGWMVTLTTLNTAAQTTLPSRMRARGMSCYLTALALSMSTGSFLWGSIAESIGVAGTHEGVAAGVGTGVGTAQKIAAATLLVTAAIGMLFRVVGPTRTYSPLHRDR</sequence>
<name>A0ABX5Y2L9_9BACT</name>
<dbReference type="InterPro" id="IPR010290">
    <property type="entry name" value="TM_effector"/>
</dbReference>
<dbReference type="PROSITE" id="PS50850">
    <property type="entry name" value="MFS"/>
    <property type="match status" value="1"/>
</dbReference>
<evidence type="ECO:0000256" key="8">
    <source>
        <dbReference type="SAM" id="Phobius"/>
    </source>
</evidence>
<keyword evidence="6 8" id="KW-0472">Membrane</keyword>
<evidence type="ECO:0000313" key="10">
    <source>
        <dbReference type="EMBL" id="QDV88522.1"/>
    </source>
</evidence>
<evidence type="ECO:0000256" key="2">
    <source>
        <dbReference type="ARBA" id="ARBA00022448"/>
    </source>
</evidence>
<dbReference type="PANTHER" id="PTHR23513:SF11">
    <property type="entry name" value="STAPHYLOFERRIN A TRANSPORTER"/>
    <property type="match status" value="1"/>
</dbReference>
<accession>A0ABX5Y2L9</accession>
<feature type="transmembrane region" description="Helical" evidence="8">
    <location>
        <begin position="282"/>
        <end position="303"/>
    </location>
</feature>
<dbReference type="RefSeq" id="WP_145220876.1">
    <property type="nucleotide sequence ID" value="NZ_CP036432.1"/>
</dbReference>
<evidence type="ECO:0000256" key="5">
    <source>
        <dbReference type="ARBA" id="ARBA00022989"/>
    </source>
</evidence>
<reference evidence="10 11" key="1">
    <citation type="submission" date="2019-02" db="EMBL/GenBank/DDBJ databases">
        <title>Deep-cultivation of Planctomycetes and their phenomic and genomic characterization uncovers novel biology.</title>
        <authorList>
            <person name="Wiegand S."/>
            <person name="Jogler M."/>
            <person name="Boedeker C."/>
            <person name="Pinto D."/>
            <person name="Vollmers J."/>
            <person name="Rivas-Marin E."/>
            <person name="Kohn T."/>
            <person name="Peeters S.H."/>
            <person name="Heuer A."/>
            <person name="Rast P."/>
            <person name="Oberbeckmann S."/>
            <person name="Bunk B."/>
            <person name="Jeske O."/>
            <person name="Meyerdierks A."/>
            <person name="Storesund J.E."/>
            <person name="Kallscheuer N."/>
            <person name="Luecker S."/>
            <person name="Lage O.M."/>
            <person name="Pohl T."/>
            <person name="Merkel B.J."/>
            <person name="Hornburger P."/>
            <person name="Mueller R.-W."/>
            <person name="Bruemmer F."/>
            <person name="Labrenz M."/>
            <person name="Spormann A.M."/>
            <person name="Op den Camp H."/>
            <person name="Overmann J."/>
            <person name="Amann R."/>
            <person name="Jetten M.S.M."/>
            <person name="Mascher T."/>
            <person name="Medema M.H."/>
            <person name="Devos D.P."/>
            <person name="Kaster A.-K."/>
            <person name="Ovreas L."/>
            <person name="Rohde M."/>
            <person name="Galperin M.Y."/>
            <person name="Jogler C."/>
        </authorList>
    </citation>
    <scope>NUCLEOTIDE SEQUENCE [LARGE SCALE GENOMIC DNA]</scope>
    <source>
        <strain evidence="10 11">TBK1r</strain>
    </source>
</reference>
<feature type="transmembrane region" description="Helical" evidence="8">
    <location>
        <begin position="315"/>
        <end position="333"/>
    </location>
</feature>
<feature type="transmembrane region" description="Helical" evidence="8">
    <location>
        <begin position="109"/>
        <end position="129"/>
    </location>
</feature>
<feature type="transmembrane region" description="Helical" evidence="8">
    <location>
        <begin position="75"/>
        <end position="97"/>
    </location>
</feature>
<feature type="transmembrane region" description="Helical" evidence="8">
    <location>
        <begin position="367"/>
        <end position="387"/>
    </location>
</feature>
<dbReference type="Pfam" id="PF05977">
    <property type="entry name" value="MFS_3"/>
    <property type="match status" value="1"/>
</dbReference>
<keyword evidence="3" id="KW-1003">Cell membrane</keyword>
<dbReference type="Gene3D" id="1.20.1250.20">
    <property type="entry name" value="MFS general substrate transporter like domains"/>
    <property type="match status" value="1"/>
</dbReference>
<dbReference type="InterPro" id="IPR020846">
    <property type="entry name" value="MFS_dom"/>
</dbReference>
<feature type="region of interest" description="Disordered" evidence="7">
    <location>
        <begin position="1"/>
        <end position="62"/>
    </location>
</feature>
<evidence type="ECO:0000256" key="6">
    <source>
        <dbReference type="ARBA" id="ARBA00023136"/>
    </source>
</evidence>
<keyword evidence="2" id="KW-0813">Transport</keyword>
<feature type="transmembrane region" description="Helical" evidence="8">
    <location>
        <begin position="161"/>
        <end position="179"/>
    </location>
</feature>
<evidence type="ECO:0000259" key="9">
    <source>
        <dbReference type="PROSITE" id="PS50850"/>
    </source>
</evidence>
<organism evidence="10 11">
    <name type="scientific">Stieleria magnilauensis</name>
    <dbReference type="NCBI Taxonomy" id="2527963"/>
    <lineage>
        <taxon>Bacteria</taxon>
        <taxon>Pseudomonadati</taxon>
        <taxon>Planctomycetota</taxon>
        <taxon>Planctomycetia</taxon>
        <taxon>Pirellulales</taxon>
        <taxon>Pirellulaceae</taxon>
        <taxon>Stieleria</taxon>
    </lineage>
</organism>
<comment type="subcellular location">
    <subcellularLocation>
        <location evidence="1">Cell membrane</location>
        <topology evidence="1">Multi-pass membrane protein</topology>
    </subcellularLocation>
</comment>
<dbReference type="CDD" id="cd06173">
    <property type="entry name" value="MFS_MefA_like"/>
    <property type="match status" value="1"/>
</dbReference>
<feature type="transmembrane region" description="Helical" evidence="8">
    <location>
        <begin position="340"/>
        <end position="361"/>
    </location>
</feature>
<evidence type="ECO:0000256" key="3">
    <source>
        <dbReference type="ARBA" id="ARBA00022475"/>
    </source>
</evidence>
<feature type="compositionally biased region" description="Polar residues" evidence="7">
    <location>
        <begin position="44"/>
        <end position="54"/>
    </location>
</feature>